<dbReference type="AlphaFoldDB" id="R7ZMY4"/>
<sequence>MIFRRGGLFIGISKQIISLEDIFFLDLFSERGMDIERKIVIL</sequence>
<organism evidence="1 2">
    <name type="scientific">Lunatimonas lonarensis</name>
    <dbReference type="NCBI Taxonomy" id="1232681"/>
    <lineage>
        <taxon>Bacteria</taxon>
        <taxon>Pseudomonadati</taxon>
        <taxon>Bacteroidota</taxon>
        <taxon>Cytophagia</taxon>
        <taxon>Cytophagales</taxon>
        <taxon>Cyclobacteriaceae</taxon>
    </lineage>
</organism>
<name>R7ZMY4_9BACT</name>
<reference evidence="1 2" key="1">
    <citation type="submission" date="2013-02" db="EMBL/GenBank/DDBJ databases">
        <title>A novel strain isolated from Lonar lake, Maharashtra, India.</title>
        <authorList>
            <person name="Singh A."/>
        </authorList>
    </citation>
    <scope>NUCLEOTIDE SEQUENCE [LARGE SCALE GENOMIC DNA]</scope>
    <source>
        <strain evidence="1 2">AK24</strain>
    </source>
</reference>
<dbReference type="STRING" id="1232681.ADIS_4147"/>
<accession>R7ZMY4</accession>
<keyword evidence="2" id="KW-1185">Reference proteome</keyword>
<proteinExistence type="predicted"/>
<comment type="caution">
    <text evidence="1">The sequence shown here is derived from an EMBL/GenBank/DDBJ whole genome shotgun (WGS) entry which is preliminary data.</text>
</comment>
<dbReference type="Proteomes" id="UP000013909">
    <property type="component" value="Unassembled WGS sequence"/>
</dbReference>
<gene>
    <name evidence="1" type="ORF">ADIS_4147</name>
</gene>
<protein>
    <submittedName>
        <fullName evidence="1">Uncharacterized protein</fullName>
    </submittedName>
</protein>
<evidence type="ECO:0000313" key="1">
    <source>
        <dbReference type="EMBL" id="EON75443.1"/>
    </source>
</evidence>
<evidence type="ECO:0000313" key="2">
    <source>
        <dbReference type="Proteomes" id="UP000013909"/>
    </source>
</evidence>
<dbReference type="EMBL" id="AQHR01000107">
    <property type="protein sequence ID" value="EON75443.1"/>
    <property type="molecule type" value="Genomic_DNA"/>
</dbReference>